<dbReference type="EMBL" id="KN716763">
    <property type="protein sequence ID" value="KJH41770.1"/>
    <property type="molecule type" value="Genomic_DNA"/>
</dbReference>
<keyword evidence="2" id="KW-1185">Reference proteome</keyword>
<protein>
    <submittedName>
        <fullName evidence="1">Uncharacterized protein</fullName>
    </submittedName>
</protein>
<evidence type="ECO:0000313" key="2">
    <source>
        <dbReference type="Proteomes" id="UP000053766"/>
    </source>
</evidence>
<sequence>MYANSDKFSFLSTTISIRRSPPDVAESITTIQHRQMCSKKIGSGTDWIGREHLKNLPPVLTEAISRLFTCYLSECEVPDQWKISKIVLLHKKGNVQIEAIIAISAFGLMSFSFSY</sequence>
<proteinExistence type="predicted"/>
<evidence type="ECO:0000313" key="1">
    <source>
        <dbReference type="EMBL" id="KJH41770.1"/>
    </source>
</evidence>
<organism evidence="1 2">
    <name type="scientific">Dictyocaulus viviparus</name>
    <name type="common">Bovine lungworm</name>
    <dbReference type="NCBI Taxonomy" id="29172"/>
    <lineage>
        <taxon>Eukaryota</taxon>
        <taxon>Metazoa</taxon>
        <taxon>Ecdysozoa</taxon>
        <taxon>Nematoda</taxon>
        <taxon>Chromadorea</taxon>
        <taxon>Rhabditida</taxon>
        <taxon>Rhabditina</taxon>
        <taxon>Rhabditomorpha</taxon>
        <taxon>Strongyloidea</taxon>
        <taxon>Metastrongylidae</taxon>
        <taxon>Dictyocaulus</taxon>
    </lineage>
</organism>
<dbReference type="OrthoDB" id="8048764at2759"/>
<reference evidence="2" key="2">
    <citation type="journal article" date="2016" name="Sci. Rep.">
        <title>Dictyocaulus viviparus genome, variome and transcriptome elucidate lungworm biology and support future intervention.</title>
        <authorList>
            <person name="McNulty S.N."/>
            <person name="Strube C."/>
            <person name="Rosa B.A."/>
            <person name="Martin J.C."/>
            <person name="Tyagi R."/>
            <person name="Choi Y.J."/>
            <person name="Wang Q."/>
            <person name="Hallsworth Pepin K."/>
            <person name="Zhang X."/>
            <person name="Ozersky P."/>
            <person name="Wilson R.K."/>
            <person name="Sternberg P.W."/>
            <person name="Gasser R.B."/>
            <person name="Mitreva M."/>
        </authorList>
    </citation>
    <scope>NUCLEOTIDE SEQUENCE [LARGE SCALE GENOMIC DNA]</scope>
    <source>
        <strain evidence="2">HannoverDv2000</strain>
    </source>
</reference>
<accession>A0A0D8XAZ3</accession>
<name>A0A0D8XAZ3_DICVI</name>
<gene>
    <name evidence="1" type="ORF">DICVIV_12243</name>
</gene>
<dbReference type="AlphaFoldDB" id="A0A0D8XAZ3"/>
<dbReference type="Proteomes" id="UP000053766">
    <property type="component" value="Unassembled WGS sequence"/>
</dbReference>
<reference evidence="1 2" key="1">
    <citation type="submission" date="2013-11" db="EMBL/GenBank/DDBJ databases">
        <title>Draft genome of the bovine lungworm Dictyocaulus viviparus.</title>
        <authorList>
            <person name="Mitreva M."/>
        </authorList>
    </citation>
    <scope>NUCLEOTIDE SEQUENCE [LARGE SCALE GENOMIC DNA]</scope>
    <source>
        <strain evidence="1 2">HannoverDv2000</strain>
    </source>
</reference>